<feature type="transmembrane region" description="Helical" evidence="12">
    <location>
        <begin position="290"/>
        <end position="311"/>
    </location>
</feature>
<evidence type="ECO:0000256" key="9">
    <source>
        <dbReference type="ARBA" id="ARBA00022989"/>
    </source>
</evidence>
<evidence type="ECO:0000256" key="5">
    <source>
        <dbReference type="ARBA" id="ARBA00022692"/>
    </source>
</evidence>
<evidence type="ECO:0000256" key="6">
    <source>
        <dbReference type="ARBA" id="ARBA00022741"/>
    </source>
</evidence>
<dbReference type="PANTHER" id="PTHR34220">
    <property type="entry name" value="SENSOR HISTIDINE KINASE YPDA"/>
    <property type="match status" value="1"/>
</dbReference>
<dbReference type="OrthoDB" id="9776552at2"/>
<dbReference type="Pfam" id="PF06580">
    <property type="entry name" value="His_kinase"/>
    <property type="match status" value="1"/>
</dbReference>
<dbReference type="Pfam" id="PF02518">
    <property type="entry name" value="HATPase_c"/>
    <property type="match status" value="1"/>
</dbReference>
<keyword evidence="2" id="KW-1003">Cell membrane</keyword>
<dbReference type="InterPro" id="IPR050640">
    <property type="entry name" value="Bact_2-comp_sensor_kinase"/>
</dbReference>
<keyword evidence="8" id="KW-0067">ATP-binding</keyword>
<keyword evidence="15" id="KW-1185">Reference proteome</keyword>
<dbReference type="InterPro" id="IPR010559">
    <property type="entry name" value="Sig_transdc_His_kin_internal"/>
</dbReference>
<evidence type="ECO:0000256" key="10">
    <source>
        <dbReference type="ARBA" id="ARBA00023012"/>
    </source>
</evidence>
<keyword evidence="9 12" id="KW-1133">Transmembrane helix</keyword>
<evidence type="ECO:0000256" key="4">
    <source>
        <dbReference type="ARBA" id="ARBA00022679"/>
    </source>
</evidence>
<dbReference type="SMART" id="SM00304">
    <property type="entry name" value="HAMP"/>
    <property type="match status" value="1"/>
</dbReference>
<dbReference type="AlphaFoldDB" id="A0A430B771"/>
<gene>
    <name evidence="14" type="ORF">CBF28_04335</name>
</gene>
<evidence type="ECO:0000256" key="2">
    <source>
        <dbReference type="ARBA" id="ARBA00022475"/>
    </source>
</evidence>
<feature type="transmembrane region" description="Helical" evidence="12">
    <location>
        <begin position="21"/>
        <end position="51"/>
    </location>
</feature>
<accession>A0A430B771</accession>
<dbReference type="Gene3D" id="6.10.340.10">
    <property type="match status" value="1"/>
</dbReference>
<proteinExistence type="predicted"/>
<evidence type="ECO:0000313" key="14">
    <source>
        <dbReference type="EMBL" id="RSU16170.1"/>
    </source>
</evidence>
<reference evidence="14 15" key="1">
    <citation type="submission" date="2017-05" db="EMBL/GenBank/DDBJ databases">
        <title>Vagococcus spp. assemblies.</title>
        <authorList>
            <person name="Gulvik C.A."/>
        </authorList>
    </citation>
    <scope>NUCLEOTIDE SEQUENCE [LARGE SCALE GENOMIC DNA]</scope>
    <source>
        <strain evidence="14 15">SS1714</strain>
    </source>
</reference>
<name>A0A430B771_9ENTE</name>
<keyword evidence="4" id="KW-0808">Transferase</keyword>
<dbReference type="InterPro" id="IPR036890">
    <property type="entry name" value="HATPase_C_sf"/>
</dbReference>
<dbReference type="GO" id="GO:0005524">
    <property type="term" value="F:ATP binding"/>
    <property type="evidence" value="ECO:0007669"/>
    <property type="project" value="UniProtKB-KW"/>
</dbReference>
<dbReference type="Proteomes" id="UP000288028">
    <property type="component" value="Unassembled WGS sequence"/>
</dbReference>
<keyword evidence="7" id="KW-0418">Kinase</keyword>
<dbReference type="SUPFAM" id="SSF55874">
    <property type="entry name" value="ATPase domain of HSP90 chaperone/DNA topoisomerase II/histidine kinase"/>
    <property type="match status" value="1"/>
</dbReference>
<evidence type="ECO:0000256" key="12">
    <source>
        <dbReference type="SAM" id="Phobius"/>
    </source>
</evidence>
<dbReference type="EMBL" id="NGKB01000003">
    <property type="protein sequence ID" value="RSU16170.1"/>
    <property type="molecule type" value="Genomic_DNA"/>
</dbReference>
<dbReference type="Gene3D" id="3.30.565.10">
    <property type="entry name" value="Histidine kinase-like ATPase, C-terminal domain"/>
    <property type="match status" value="1"/>
</dbReference>
<comment type="caution">
    <text evidence="14">The sequence shown here is derived from an EMBL/GenBank/DDBJ whole genome shotgun (WGS) entry which is preliminary data.</text>
</comment>
<dbReference type="InterPro" id="IPR003594">
    <property type="entry name" value="HATPase_dom"/>
</dbReference>
<keyword evidence="10" id="KW-0902">Two-component regulatory system</keyword>
<dbReference type="GO" id="GO:0000155">
    <property type="term" value="F:phosphorelay sensor kinase activity"/>
    <property type="evidence" value="ECO:0007669"/>
    <property type="project" value="InterPro"/>
</dbReference>
<keyword evidence="6" id="KW-0547">Nucleotide-binding</keyword>
<evidence type="ECO:0000259" key="13">
    <source>
        <dbReference type="PROSITE" id="PS50885"/>
    </source>
</evidence>
<evidence type="ECO:0000313" key="15">
    <source>
        <dbReference type="Proteomes" id="UP000288028"/>
    </source>
</evidence>
<feature type="domain" description="HAMP" evidence="13">
    <location>
        <begin position="316"/>
        <end position="369"/>
    </location>
</feature>
<comment type="subcellular location">
    <subcellularLocation>
        <location evidence="1">Cell membrane</location>
        <topology evidence="1">Multi-pass membrane protein</topology>
    </subcellularLocation>
</comment>
<dbReference type="GO" id="GO:0005886">
    <property type="term" value="C:plasma membrane"/>
    <property type="evidence" value="ECO:0007669"/>
    <property type="project" value="UniProtKB-SubCell"/>
</dbReference>
<evidence type="ECO:0000256" key="3">
    <source>
        <dbReference type="ARBA" id="ARBA00022553"/>
    </source>
</evidence>
<sequence length="582" mass="67839">MLFMKSWDLMKKKWSNFFNRGFLINQLMMLYSLILVMIVLIIMLGLSLFMVNSNFKEAKSSIENVSAELATSLRNKDSNVVSNILGEVAITPTHYKNMRNYLLMDQQEYFETVIDEWHEGGTGTFFQDVMRTIFSNYTDVKSIDIVFDDYDYYIHGDQSRVIGKKQTKSFVKPTKELTFVRSIRDPSSFQISGAIYVSFTEDSLTSFYNSHGENKKEINTFIFDSHDKLIYGHEKGIPEKDLNQLKKSMKENSWISEEDLDKQYFVKLISVKDLSMVTLLEKKQVRWNSFMQIIPIFVIGFSVIILLLVILNKVFKRYSSQMEQIVQATNQVSQVNLKAQVDTSTMQLELKDLADAINQMVVNLNKYIEDIYYLEIKQRDAHMRALQSQINPHFLYNTLEYIRMYALSNQQNELADVVYAFSALLRNNITQEKTTTLKEELDFCEKYVYLYQMRYPDSIAYHFVVDDGLDKFIIPKFIIQPLIENYFVHGIDYERQDNAISVKARQMGTEVEIQITDNGLGMTQERLIEVNDKLNEKNVVLQNSIGISNVYQRIKGFFGESTEMRVTSEENKGVSIVIKIEQ</sequence>
<protein>
    <recommendedName>
        <fullName evidence="13">HAMP domain-containing protein</fullName>
    </recommendedName>
</protein>
<keyword evidence="3" id="KW-0597">Phosphoprotein</keyword>
<dbReference type="InterPro" id="IPR003660">
    <property type="entry name" value="HAMP_dom"/>
</dbReference>
<keyword evidence="11 12" id="KW-0472">Membrane</keyword>
<keyword evidence="5 12" id="KW-0812">Transmembrane</keyword>
<organism evidence="14 15">
    <name type="scientific">Vagococcus carniphilus</name>
    <dbReference type="NCBI Taxonomy" id="218144"/>
    <lineage>
        <taxon>Bacteria</taxon>
        <taxon>Bacillati</taxon>
        <taxon>Bacillota</taxon>
        <taxon>Bacilli</taxon>
        <taxon>Lactobacillales</taxon>
        <taxon>Enterococcaceae</taxon>
        <taxon>Vagococcus</taxon>
    </lineage>
</organism>
<evidence type="ECO:0000256" key="1">
    <source>
        <dbReference type="ARBA" id="ARBA00004651"/>
    </source>
</evidence>
<dbReference type="PANTHER" id="PTHR34220:SF11">
    <property type="entry name" value="SENSOR PROTEIN KINASE HPTS"/>
    <property type="match status" value="1"/>
</dbReference>
<dbReference type="CDD" id="cd06225">
    <property type="entry name" value="HAMP"/>
    <property type="match status" value="1"/>
</dbReference>
<evidence type="ECO:0000256" key="7">
    <source>
        <dbReference type="ARBA" id="ARBA00022777"/>
    </source>
</evidence>
<dbReference type="PROSITE" id="PS50885">
    <property type="entry name" value="HAMP"/>
    <property type="match status" value="1"/>
</dbReference>
<evidence type="ECO:0000256" key="11">
    <source>
        <dbReference type="ARBA" id="ARBA00023136"/>
    </source>
</evidence>
<evidence type="ECO:0000256" key="8">
    <source>
        <dbReference type="ARBA" id="ARBA00022840"/>
    </source>
</evidence>